<accession>A0A068NLM9</accession>
<feature type="repeat" description="ANK" evidence="3">
    <location>
        <begin position="124"/>
        <end position="156"/>
    </location>
</feature>
<dbReference type="InterPro" id="IPR036770">
    <property type="entry name" value="Ankyrin_rpt-contain_sf"/>
</dbReference>
<keyword evidence="1" id="KW-0677">Repeat</keyword>
<name>A0A068NLM9_FIMGI</name>
<dbReference type="KEGG" id="fgi:OP10G_0292"/>
<dbReference type="AlphaFoldDB" id="A0A068NLM9"/>
<feature type="repeat" description="ANK" evidence="3">
    <location>
        <begin position="52"/>
        <end position="84"/>
    </location>
</feature>
<dbReference type="STRING" id="661478.OP10G_0292"/>
<feature type="repeat" description="ANK" evidence="3">
    <location>
        <begin position="190"/>
        <end position="222"/>
    </location>
</feature>
<dbReference type="eggNOG" id="COG0666">
    <property type="taxonomic scope" value="Bacteria"/>
</dbReference>
<dbReference type="PROSITE" id="PS50088">
    <property type="entry name" value="ANK_REPEAT"/>
    <property type="match status" value="5"/>
</dbReference>
<dbReference type="PRINTS" id="PR01415">
    <property type="entry name" value="ANKYRIN"/>
</dbReference>
<dbReference type="InterPro" id="IPR050889">
    <property type="entry name" value="Dendritic_Spine_Reg/Scaffold"/>
</dbReference>
<evidence type="ECO:0000313" key="4">
    <source>
        <dbReference type="EMBL" id="AIE83660.1"/>
    </source>
</evidence>
<dbReference type="PANTHER" id="PTHR24166">
    <property type="entry name" value="ROLLING PEBBLES, ISOFORM B"/>
    <property type="match status" value="1"/>
</dbReference>
<dbReference type="Pfam" id="PF12796">
    <property type="entry name" value="Ank_2"/>
    <property type="match status" value="3"/>
</dbReference>
<dbReference type="HOGENOM" id="CLU_000134_18_0_0"/>
<feature type="repeat" description="ANK" evidence="3">
    <location>
        <begin position="156"/>
        <end position="188"/>
    </location>
</feature>
<organism evidence="4 5">
    <name type="scientific">Fimbriimonas ginsengisoli Gsoil 348</name>
    <dbReference type="NCBI Taxonomy" id="661478"/>
    <lineage>
        <taxon>Bacteria</taxon>
        <taxon>Bacillati</taxon>
        <taxon>Armatimonadota</taxon>
        <taxon>Fimbriimonadia</taxon>
        <taxon>Fimbriimonadales</taxon>
        <taxon>Fimbriimonadaceae</taxon>
        <taxon>Fimbriimonas</taxon>
    </lineage>
</organism>
<keyword evidence="5" id="KW-1185">Reference proteome</keyword>
<reference evidence="4 5" key="1">
    <citation type="journal article" date="2014" name="PLoS ONE">
        <title>The first complete genome sequence of the class fimbriimonadia in the phylum armatimonadetes.</title>
        <authorList>
            <person name="Hu Z.Y."/>
            <person name="Wang Y.Z."/>
            <person name="Im W.T."/>
            <person name="Wang S.Y."/>
            <person name="Zhao G.P."/>
            <person name="Zheng H.J."/>
            <person name="Quan Z.X."/>
        </authorList>
    </citation>
    <scope>NUCLEOTIDE SEQUENCE [LARGE SCALE GENOMIC DNA]</scope>
    <source>
        <strain evidence="4">Gsoil 348</strain>
    </source>
</reference>
<feature type="repeat" description="ANK" evidence="3">
    <location>
        <begin position="92"/>
        <end position="124"/>
    </location>
</feature>
<dbReference type="EMBL" id="CP007139">
    <property type="protein sequence ID" value="AIE83660.1"/>
    <property type="molecule type" value="Genomic_DNA"/>
</dbReference>
<dbReference type="PANTHER" id="PTHR24166:SF47">
    <property type="entry name" value="M-PHASE PHOSPHOPROTEIN 8"/>
    <property type="match status" value="1"/>
</dbReference>
<sequence length="311" mass="33500">MAWRVAFGGAELDGAAARLVDAAHRGDAEGVRTAVQEGANPNLTFADDEGYFNLTPLMIAAQGGHVEAIRVLLKAKAKVKAKNKHISPEDGGGETALDYAVAGKHQEAARLLLEHGANLDAIESGNTPLMLAVMRDDEELVRFLLDLGADPNVASKVCSALYMAVDRDQPAIARLLLERGADPNWGDAHFHATSLIKACKKGQLECVRALLQGGADPNRQDDLHRFPLYEAATGGVIYQLKTDEDWKRYGNALNLAGSCLLTDENAKEIVELLLEYGADVHRRSPRWGTALEGAEKADRGEIYRLLVAAGA</sequence>
<evidence type="ECO:0000256" key="1">
    <source>
        <dbReference type="ARBA" id="ARBA00022737"/>
    </source>
</evidence>
<dbReference type="Proteomes" id="UP000027982">
    <property type="component" value="Chromosome"/>
</dbReference>
<dbReference type="OrthoDB" id="9772065at2"/>
<dbReference type="SMART" id="SM00248">
    <property type="entry name" value="ANK"/>
    <property type="match status" value="7"/>
</dbReference>
<protein>
    <submittedName>
        <fullName evidence="4">Ankyrin</fullName>
    </submittedName>
</protein>
<evidence type="ECO:0000256" key="2">
    <source>
        <dbReference type="ARBA" id="ARBA00023043"/>
    </source>
</evidence>
<dbReference type="RefSeq" id="WP_025227669.1">
    <property type="nucleotide sequence ID" value="NZ_CP007139.1"/>
</dbReference>
<evidence type="ECO:0000256" key="3">
    <source>
        <dbReference type="PROSITE-ProRule" id="PRU00023"/>
    </source>
</evidence>
<proteinExistence type="predicted"/>
<keyword evidence="2 3" id="KW-0040">ANK repeat</keyword>
<dbReference type="SUPFAM" id="SSF48403">
    <property type="entry name" value="Ankyrin repeat"/>
    <property type="match status" value="1"/>
</dbReference>
<dbReference type="PROSITE" id="PS50297">
    <property type="entry name" value="ANK_REP_REGION"/>
    <property type="match status" value="3"/>
</dbReference>
<dbReference type="Gene3D" id="1.25.40.20">
    <property type="entry name" value="Ankyrin repeat-containing domain"/>
    <property type="match status" value="3"/>
</dbReference>
<evidence type="ECO:0000313" key="5">
    <source>
        <dbReference type="Proteomes" id="UP000027982"/>
    </source>
</evidence>
<gene>
    <name evidence="4" type="ORF">OP10G_0292</name>
</gene>
<dbReference type="InterPro" id="IPR002110">
    <property type="entry name" value="Ankyrin_rpt"/>
</dbReference>